<dbReference type="Proteomes" id="UP001595713">
    <property type="component" value="Unassembled WGS sequence"/>
</dbReference>
<dbReference type="Gene3D" id="3.90.1340.10">
    <property type="entry name" value="Phage tail collar domain"/>
    <property type="match status" value="1"/>
</dbReference>
<protein>
    <submittedName>
        <fullName evidence="2">Phage tail protein</fullName>
    </submittedName>
</protein>
<keyword evidence="3" id="KW-1185">Reference proteome</keyword>
<accession>A0ABV7SVM8</accession>
<gene>
    <name evidence="2" type="ORF">ACFONA_11735</name>
</gene>
<dbReference type="InterPro" id="IPR037053">
    <property type="entry name" value="Phage_tail_collar_dom_sf"/>
</dbReference>
<dbReference type="EMBL" id="JBHRXP010000007">
    <property type="protein sequence ID" value="MFC3580835.1"/>
    <property type="molecule type" value="Genomic_DNA"/>
</dbReference>
<name>A0ABV7SVM8_9SPHN</name>
<proteinExistence type="predicted"/>
<comment type="caution">
    <text evidence="2">The sequence shown here is derived from an EMBL/GenBank/DDBJ whole genome shotgun (WGS) entry which is preliminary data.</text>
</comment>
<dbReference type="SUPFAM" id="SSF88874">
    <property type="entry name" value="Receptor-binding domain of short tail fibre protein gp12"/>
    <property type="match status" value="1"/>
</dbReference>
<feature type="domain" description="Phage tail collar" evidence="1">
    <location>
        <begin position="7"/>
        <end position="61"/>
    </location>
</feature>
<dbReference type="InterPro" id="IPR011083">
    <property type="entry name" value="Phage_tail_collar_dom"/>
</dbReference>
<dbReference type="RefSeq" id="WP_261294201.1">
    <property type="nucleotide sequence ID" value="NZ_JANQBK010000005.1"/>
</dbReference>
<organism evidence="2 3">
    <name type="scientific">Sphingomonas hylomeconis</name>
    <dbReference type="NCBI Taxonomy" id="1395958"/>
    <lineage>
        <taxon>Bacteria</taxon>
        <taxon>Pseudomonadati</taxon>
        <taxon>Pseudomonadota</taxon>
        <taxon>Alphaproteobacteria</taxon>
        <taxon>Sphingomonadales</taxon>
        <taxon>Sphingomonadaceae</taxon>
        <taxon>Sphingomonas</taxon>
    </lineage>
</organism>
<reference evidence="3" key="1">
    <citation type="journal article" date="2019" name="Int. J. Syst. Evol. Microbiol.">
        <title>The Global Catalogue of Microorganisms (GCM) 10K type strain sequencing project: providing services to taxonomists for standard genome sequencing and annotation.</title>
        <authorList>
            <consortium name="The Broad Institute Genomics Platform"/>
            <consortium name="The Broad Institute Genome Sequencing Center for Infectious Disease"/>
            <person name="Wu L."/>
            <person name="Ma J."/>
        </authorList>
    </citation>
    <scope>NUCLEOTIDE SEQUENCE [LARGE SCALE GENOMIC DNA]</scope>
    <source>
        <strain evidence="3">KCTC 42739</strain>
    </source>
</reference>
<evidence type="ECO:0000313" key="2">
    <source>
        <dbReference type="EMBL" id="MFC3580835.1"/>
    </source>
</evidence>
<evidence type="ECO:0000313" key="3">
    <source>
        <dbReference type="Proteomes" id="UP001595713"/>
    </source>
</evidence>
<dbReference type="Pfam" id="PF07484">
    <property type="entry name" value="Collar"/>
    <property type="match status" value="1"/>
</dbReference>
<sequence length="184" mass="19251">MSSAFIGEIRAFGFNYVPRGWLLCNGATLQIRQYTALFSLLGTSYGGDGRTTFNLPDFTGNRTPLHSGRGAGPGLTPYSLGEAVGSNEVQLTVEQLPAHTHQLFGGMQSSPPDTRQITNVPNGQAMFGPSSPGQIYAPAGASPVVAFSPSAIAATGGGQPHENRQPLLVLNVCICVEGSYPGRN</sequence>
<evidence type="ECO:0000259" key="1">
    <source>
        <dbReference type="Pfam" id="PF07484"/>
    </source>
</evidence>